<name>A0A1M6B5R4_9RHOB</name>
<feature type="signal peptide" evidence="5">
    <location>
        <begin position="1"/>
        <end position="30"/>
    </location>
</feature>
<keyword evidence="2 4" id="KW-0479">Metal-binding</keyword>
<sequence length="516" mass="54332">MAGWRHMTGARIARRAATAGAIALLGGALAADGPDGARILPRTEAEAARVAAITALPTDFAAPWAFEANQGGAGTVRRRDDREAFSLPQGNLDFAQRADFAVGNGLFERLWVTAPASTIASDGLGPLYNVRSCQDCHIKDGRGHAPVGPQDDAGSLVVRLGQPLDVDAARGEIEAYLGAAPDPVYGHQFSDASVPGIAAEGHVRVEWEEAESVALAGGGTASLRRPVWSLEDLAYGPLSPDTRISPRVAPQMIGLGLVEAIPEADILALADPEDADGDGISGRPNIVWSPEHDAPMLGRFGVRATTPTLRQQAADAFHADIGLASPLRPDPWGDCTEAQTACRAAPHGADPAQGGFEVSGESLDLVTFYTRNLAVPARASVDDSAVLRGRELFYGAGCPACHRPTFVTDRIEGEPERSFQLIWPYSDFLLHDMGPGLADELPAGQATGAEWRTPPLWGLGLVRQVSPEAGFLHDGRARSLEEAILWHGGEGLAARGAFASMGPQDRAALLAFLESL</sequence>
<dbReference type="SUPFAM" id="SSF46626">
    <property type="entry name" value="Cytochrome c"/>
    <property type="match status" value="1"/>
</dbReference>
<dbReference type="Proteomes" id="UP000184292">
    <property type="component" value="Unassembled WGS sequence"/>
</dbReference>
<proteinExistence type="predicted"/>
<dbReference type="PIRSF" id="PIRSF028099">
    <property type="entry name" value="DUF1111"/>
    <property type="match status" value="1"/>
</dbReference>
<keyword evidence="5" id="KW-0732">Signal</keyword>
<gene>
    <name evidence="7" type="ORF">SAMN05444417_0792</name>
</gene>
<evidence type="ECO:0000313" key="8">
    <source>
        <dbReference type="Proteomes" id="UP000184292"/>
    </source>
</evidence>
<dbReference type="GO" id="GO:0009055">
    <property type="term" value="F:electron transfer activity"/>
    <property type="evidence" value="ECO:0007669"/>
    <property type="project" value="InterPro"/>
</dbReference>
<dbReference type="EMBL" id="FQYO01000001">
    <property type="protein sequence ID" value="SHI44020.1"/>
    <property type="molecule type" value="Genomic_DNA"/>
</dbReference>
<evidence type="ECO:0000256" key="4">
    <source>
        <dbReference type="PROSITE-ProRule" id="PRU00433"/>
    </source>
</evidence>
<dbReference type="PANTHER" id="PTHR30600">
    <property type="entry name" value="CYTOCHROME C PEROXIDASE-RELATED"/>
    <property type="match status" value="1"/>
</dbReference>
<dbReference type="AlphaFoldDB" id="A0A1M6B5R4"/>
<keyword evidence="3 4" id="KW-0408">Iron</keyword>
<dbReference type="Gene3D" id="1.10.760.10">
    <property type="entry name" value="Cytochrome c-like domain"/>
    <property type="match status" value="1"/>
</dbReference>
<evidence type="ECO:0000256" key="2">
    <source>
        <dbReference type="ARBA" id="ARBA00022723"/>
    </source>
</evidence>
<evidence type="ECO:0000259" key="6">
    <source>
        <dbReference type="PROSITE" id="PS51007"/>
    </source>
</evidence>
<evidence type="ECO:0000313" key="7">
    <source>
        <dbReference type="EMBL" id="SHI44020.1"/>
    </source>
</evidence>
<dbReference type="PANTHER" id="PTHR30600:SF4">
    <property type="entry name" value="CYTOCHROME C DOMAIN-CONTAINING PROTEIN"/>
    <property type="match status" value="1"/>
</dbReference>
<evidence type="ECO:0000256" key="3">
    <source>
        <dbReference type="ARBA" id="ARBA00023004"/>
    </source>
</evidence>
<protein>
    <submittedName>
        <fullName evidence="7">CxxC motif-containing protein, DUF1111 family</fullName>
    </submittedName>
</protein>
<dbReference type="InterPro" id="IPR010538">
    <property type="entry name" value="DHOR"/>
</dbReference>
<evidence type="ECO:0000256" key="5">
    <source>
        <dbReference type="SAM" id="SignalP"/>
    </source>
</evidence>
<dbReference type="InterPro" id="IPR051395">
    <property type="entry name" value="Cytochrome_c_Peroxidase/MauG"/>
</dbReference>
<dbReference type="GO" id="GO:0046872">
    <property type="term" value="F:metal ion binding"/>
    <property type="evidence" value="ECO:0007669"/>
    <property type="project" value="UniProtKB-KW"/>
</dbReference>
<dbReference type="InterPro" id="IPR009056">
    <property type="entry name" value="Cyt_c-like_dom"/>
</dbReference>
<dbReference type="GO" id="GO:0020037">
    <property type="term" value="F:heme binding"/>
    <property type="evidence" value="ECO:0007669"/>
    <property type="project" value="InterPro"/>
</dbReference>
<dbReference type="Pfam" id="PF06537">
    <property type="entry name" value="DHOR"/>
    <property type="match status" value="1"/>
</dbReference>
<organism evidence="7 8">
    <name type="scientific">Wenxinia saemankumensis</name>
    <dbReference type="NCBI Taxonomy" id="1447782"/>
    <lineage>
        <taxon>Bacteria</taxon>
        <taxon>Pseudomonadati</taxon>
        <taxon>Pseudomonadota</taxon>
        <taxon>Alphaproteobacteria</taxon>
        <taxon>Rhodobacterales</taxon>
        <taxon>Roseobacteraceae</taxon>
        <taxon>Wenxinia</taxon>
    </lineage>
</organism>
<feature type="domain" description="Cytochrome c" evidence="6">
    <location>
        <begin position="384"/>
        <end position="516"/>
    </location>
</feature>
<accession>A0A1M6B5R4</accession>
<evidence type="ECO:0000256" key="1">
    <source>
        <dbReference type="ARBA" id="ARBA00022617"/>
    </source>
</evidence>
<dbReference type="STRING" id="1447782.SAMN05444417_0792"/>
<reference evidence="7 8" key="1">
    <citation type="submission" date="2016-11" db="EMBL/GenBank/DDBJ databases">
        <authorList>
            <person name="Jaros S."/>
            <person name="Januszkiewicz K."/>
            <person name="Wedrychowicz H."/>
        </authorList>
    </citation>
    <scope>NUCLEOTIDE SEQUENCE [LARGE SCALE GENOMIC DNA]</scope>
    <source>
        <strain evidence="7 8">DSM 100565</strain>
    </source>
</reference>
<dbReference type="InterPro" id="IPR036909">
    <property type="entry name" value="Cyt_c-like_dom_sf"/>
</dbReference>
<dbReference type="PROSITE" id="PS51007">
    <property type="entry name" value="CYTC"/>
    <property type="match status" value="1"/>
</dbReference>
<keyword evidence="8" id="KW-1185">Reference proteome</keyword>
<dbReference type="GO" id="GO:0004130">
    <property type="term" value="F:cytochrome-c peroxidase activity"/>
    <property type="evidence" value="ECO:0007669"/>
    <property type="project" value="TreeGrafter"/>
</dbReference>
<feature type="chain" id="PRO_5013336712" evidence="5">
    <location>
        <begin position="31"/>
        <end position="516"/>
    </location>
</feature>
<keyword evidence="1 4" id="KW-0349">Heme</keyword>